<dbReference type="Gene3D" id="2.40.50.40">
    <property type="match status" value="1"/>
</dbReference>
<proteinExistence type="predicted"/>
<dbReference type="GO" id="GO:0006338">
    <property type="term" value="P:chromatin remodeling"/>
    <property type="evidence" value="ECO:0007669"/>
    <property type="project" value="UniProtKB-ARBA"/>
</dbReference>
<evidence type="ECO:0000259" key="2">
    <source>
        <dbReference type="PROSITE" id="PS50013"/>
    </source>
</evidence>
<dbReference type="InterPro" id="IPR016197">
    <property type="entry name" value="Chromo-like_dom_sf"/>
</dbReference>
<dbReference type="InterPro" id="IPR056924">
    <property type="entry name" value="SH3_Tf2-1"/>
</dbReference>
<organism evidence="3 4">
    <name type="scientific">Blastomyces percursus</name>
    <dbReference type="NCBI Taxonomy" id="1658174"/>
    <lineage>
        <taxon>Eukaryota</taxon>
        <taxon>Fungi</taxon>
        <taxon>Dikarya</taxon>
        <taxon>Ascomycota</taxon>
        <taxon>Pezizomycotina</taxon>
        <taxon>Eurotiomycetes</taxon>
        <taxon>Eurotiomycetidae</taxon>
        <taxon>Onygenales</taxon>
        <taxon>Ajellomycetaceae</taxon>
        <taxon>Blastomyces</taxon>
    </lineage>
</organism>
<dbReference type="Proteomes" id="UP000242791">
    <property type="component" value="Unassembled WGS sequence"/>
</dbReference>
<dbReference type="OrthoDB" id="4177918at2759"/>
<evidence type="ECO:0000256" key="1">
    <source>
        <dbReference type="ARBA" id="ARBA00011353"/>
    </source>
</evidence>
<dbReference type="EMBL" id="LGTZ01000347">
    <property type="protein sequence ID" value="OJD25597.1"/>
    <property type="molecule type" value="Genomic_DNA"/>
</dbReference>
<dbReference type="Pfam" id="PF00385">
    <property type="entry name" value="Chromo"/>
    <property type="match status" value="1"/>
</dbReference>
<comment type="subunit">
    <text evidence="1">Component of the NuA4 histone acetyltransferase complex.</text>
</comment>
<reference evidence="3 4" key="1">
    <citation type="submission" date="2015-08" db="EMBL/GenBank/DDBJ databases">
        <title>Emmonsia species relationships and genome sequence.</title>
        <authorList>
            <person name="Cuomo C.A."/>
            <person name="Schwartz I.S."/>
            <person name="Kenyon C."/>
            <person name="De Hoog G.S."/>
            <person name="Govender N.P."/>
            <person name="Botha A."/>
            <person name="Moreno L."/>
            <person name="De Vries M."/>
            <person name="Munoz J.F."/>
            <person name="Stielow J.B."/>
        </authorList>
    </citation>
    <scope>NUCLEOTIDE SEQUENCE [LARGE SCALE GENOMIC DNA]</scope>
    <source>
        <strain evidence="3 4">EI222</strain>
    </source>
</reference>
<dbReference type="PROSITE" id="PS50013">
    <property type="entry name" value="CHROMO_2"/>
    <property type="match status" value="1"/>
</dbReference>
<gene>
    <name evidence="3" type="ORF">ACJ73_03034</name>
</gene>
<dbReference type="Pfam" id="PF24626">
    <property type="entry name" value="SH3_Tf2-1"/>
    <property type="match status" value="1"/>
</dbReference>
<accession>A0A1J9RD62</accession>
<dbReference type="AlphaFoldDB" id="A0A1J9RD62"/>
<dbReference type="InterPro" id="IPR023780">
    <property type="entry name" value="Chromo_domain"/>
</dbReference>
<sequence>MRRSGNPVQILAETRGQYPPVTPFRTCGGLHSSILYAKDAEKKYYDQCHIPKTFSIGDWVMLRSKNITTLRPSRKLDHRFLGPFQIIDIRGKQAYKLRLTPQYRGIHPVFHVSLLEPYHARDGKIPEAQPILISAQEEWEVESILDKRKYRGETQYLVKWKNCTEAENSWEPPEHLEHCQEYLYKLGFWLLLRKRHFSSHVAKPSLANKMLIVTALNTPQPAYSQG</sequence>
<protein>
    <recommendedName>
        <fullName evidence="2">Chromo domain-containing protein</fullName>
    </recommendedName>
</protein>
<dbReference type="PANTHER" id="PTHR46148">
    <property type="entry name" value="CHROMO DOMAIN-CONTAINING PROTEIN"/>
    <property type="match status" value="1"/>
</dbReference>
<feature type="domain" description="Chromo" evidence="2">
    <location>
        <begin position="139"/>
        <end position="183"/>
    </location>
</feature>
<dbReference type="PANTHER" id="PTHR46148:SF52">
    <property type="entry name" value="OS04G0603800 PROTEIN"/>
    <property type="match status" value="1"/>
</dbReference>
<dbReference type="CDD" id="cd00024">
    <property type="entry name" value="CD_CSD"/>
    <property type="match status" value="1"/>
</dbReference>
<name>A0A1J9RD62_9EURO</name>
<keyword evidence="4" id="KW-1185">Reference proteome</keyword>
<dbReference type="SUPFAM" id="SSF54160">
    <property type="entry name" value="Chromo domain-like"/>
    <property type="match status" value="1"/>
</dbReference>
<evidence type="ECO:0000313" key="3">
    <source>
        <dbReference type="EMBL" id="OJD25597.1"/>
    </source>
</evidence>
<comment type="caution">
    <text evidence="3">The sequence shown here is derived from an EMBL/GenBank/DDBJ whole genome shotgun (WGS) entry which is preliminary data.</text>
</comment>
<evidence type="ECO:0000313" key="4">
    <source>
        <dbReference type="Proteomes" id="UP000242791"/>
    </source>
</evidence>
<dbReference type="SMART" id="SM00298">
    <property type="entry name" value="CHROMO"/>
    <property type="match status" value="1"/>
</dbReference>
<dbReference type="VEuPathDB" id="FungiDB:ACJ73_03034"/>
<dbReference type="InterPro" id="IPR000953">
    <property type="entry name" value="Chromo/chromo_shadow_dom"/>
</dbReference>
<dbReference type="STRING" id="1658174.A0A1J9RD62"/>